<keyword evidence="10" id="KW-0408">Iron</keyword>
<gene>
    <name evidence="15" type="ORF">F9K91_18415</name>
    <name evidence="16" type="ORF">F9L08_04090</name>
</gene>
<name>A0A6N6QNI1_9HYPH</name>
<dbReference type="SUPFAM" id="SSF81342">
    <property type="entry name" value="Transmembrane di-heme cytochromes"/>
    <property type="match status" value="1"/>
</dbReference>
<evidence type="ECO:0000256" key="6">
    <source>
        <dbReference type="ARBA" id="ARBA00022692"/>
    </source>
</evidence>
<evidence type="ECO:0000256" key="8">
    <source>
        <dbReference type="ARBA" id="ARBA00022982"/>
    </source>
</evidence>
<keyword evidence="11 13" id="KW-0472">Membrane</keyword>
<evidence type="ECO:0000256" key="10">
    <source>
        <dbReference type="ARBA" id="ARBA00023004"/>
    </source>
</evidence>
<keyword evidence="7" id="KW-0479">Metal-binding</keyword>
<keyword evidence="4" id="KW-1003">Cell membrane</keyword>
<dbReference type="Pfam" id="PF01292">
    <property type="entry name" value="Ni_hydr_CYTB"/>
    <property type="match status" value="1"/>
</dbReference>
<dbReference type="InterPro" id="IPR011577">
    <property type="entry name" value="Cyt_b561_bac/Ni-Hgenase"/>
</dbReference>
<evidence type="ECO:0000256" key="11">
    <source>
        <dbReference type="ARBA" id="ARBA00023136"/>
    </source>
</evidence>
<evidence type="ECO:0000256" key="3">
    <source>
        <dbReference type="ARBA" id="ARBA00022448"/>
    </source>
</evidence>
<evidence type="ECO:0000313" key="16">
    <source>
        <dbReference type="EMBL" id="KAB2689845.1"/>
    </source>
</evidence>
<dbReference type="Proteomes" id="UP000430843">
    <property type="component" value="Unassembled WGS sequence"/>
</dbReference>
<organism evidence="15 17">
    <name type="scientific">Brucella tritici</name>
    <dbReference type="NCBI Taxonomy" id="94626"/>
    <lineage>
        <taxon>Bacteria</taxon>
        <taxon>Pseudomonadati</taxon>
        <taxon>Pseudomonadota</taxon>
        <taxon>Alphaproteobacteria</taxon>
        <taxon>Hyphomicrobiales</taxon>
        <taxon>Brucellaceae</taxon>
        <taxon>Brucella/Ochrobactrum group</taxon>
        <taxon>Brucella</taxon>
    </lineage>
</organism>
<sequence>MSRSEYTPVQKFLHWTVFVLVLCAYLITFGEDFYSRGSPERMTVWWLHFSLGLSLLAFVIWRLLARATSTVPPLPSSMTHLEMTAAKFAHHLLYALLVLIPVLGIWLAELRGNELSFFGLFKIPQFITPDRELAGSVKEVHGFLANAILVVAGLHALAALWHQFYKKDNVLKRMLP</sequence>
<feature type="domain" description="Cytochrome b561 bacterial/Ni-hydrogenase" evidence="14">
    <location>
        <begin position="6"/>
        <end position="176"/>
    </location>
</feature>
<comment type="subcellular location">
    <subcellularLocation>
        <location evidence="2">Cell membrane</location>
        <topology evidence="2">Multi-pass membrane protein</topology>
    </subcellularLocation>
</comment>
<feature type="transmembrane region" description="Helical" evidence="13">
    <location>
        <begin position="12"/>
        <end position="30"/>
    </location>
</feature>
<accession>A0A6N6QNI1</accession>
<reference evidence="17 18" key="1">
    <citation type="submission" date="2019-09" db="EMBL/GenBank/DDBJ databases">
        <title>Taxonomic organization of the family Brucellaceae based on a phylogenomic approach.</title>
        <authorList>
            <person name="Leclercq S."/>
            <person name="Cloeckaert A."/>
            <person name="Zygmunt M.S."/>
        </authorList>
    </citation>
    <scope>NUCLEOTIDE SEQUENCE [LARGE SCALE GENOMIC DNA]</scope>
    <source>
        <strain evidence="15 17">LMG 18957</strain>
        <strain evidence="16 18">WS1830</strain>
    </source>
</reference>
<protein>
    <submittedName>
        <fullName evidence="15">Cytochrome b</fullName>
    </submittedName>
</protein>
<evidence type="ECO:0000256" key="13">
    <source>
        <dbReference type="SAM" id="Phobius"/>
    </source>
</evidence>
<keyword evidence="17" id="KW-1185">Reference proteome</keyword>
<feature type="transmembrane region" description="Helical" evidence="13">
    <location>
        <begin position="45"/>
        <end position="64"/>
    </location>
</feature>
<dbReference type="GO" id="GO:0020037">
    <property type="term" value="F:heme binding"/>
    <property type="evidence" value="ECO:0007669"/>
    <property type="project" value="TreeGrafter"/>
</dbReference>
<dbReference type="RefSeq" id="WP_151554626.1">
    <property type="nucleotide sequence ID" value="NZ_JAKVTF010000002.1"/>
</dbReference>
<feature type="transmembrane region" description="Helical" evidence="13">
    <location>
        <begin position="85"/>
        <end position="108"/>
    </location>
</feature>
<keyword evidence="5" id="KW-0349">Heme</keyword>
<dbReference type="InterPro" id="IPR016174">
    <property type="entry name" value="Di-haem_cyt_TM"/>
</dbReference>
<comment type="similarity">
    <text evidence="12">Belongs to the cytochrome b561 family.</text>
</comment>
<dbReference type="GO" id="GO:0005886">
    <property type="term" value="C:plasma membrane"/>
    <property type="evidence" value="ECO:0007669"/>
    <property type="project" value="UniProtKB-SubCell"/>
</dbReference>
<dbReference type="EMBL" id="WBWA01000021">
    <property type="protein sequence ID" value="KAB2663392.1"/>
    <property type="molecule type" value="Genomic_DNA"/>
</dbReference>
<keyword evidence="9 13" id="KW-1133">Transmembrane helix</keyword>
<keyword evidence="3" id="KW-0813">Transport</keyword>
<feature type="transmembrane region" description="Helical" evidence="13">
    <location>
        <begin position="143"/>
        <end position="165"/>
    </location>
</feature>
<evidence type="ECO:0000259" key="14">
    <source>
        <dbReference type="Pfam" id="PF01292"/>
    </source>
</evidence>
<dbReference type="GO" id="GO:0046872">
    <property type="term" value="F:metal ion binding"/>
    <property type="evidence" value="ECO:0007669"/>
    <property type="project" value="UniProtKB-KW"/>
</dbReference>
<evidence type="ECO:0000256" key="5">
    <source>
        <dbReference type="ARBA" id="ARBA00022617"/>
    </source>
</evidence>
<comment type="caution">
    <text evidence="15">The sequence shown here is derived from an EMBL/GenBank/DDBJ whole genome shotgun (WGS) entry which is preliminary data.</text>
</comment>
<dbReference type="GO" id="GO:0009055">
    <property type="term" value="F:electron transfer activity"/>
    <property type="evidence" value="ECO:0007669"/>
    <property type="project" value="InterPro"/>
</dbReference>
<keyword evidence="8" id="KW-0249">Electron transport</keyword>
<evidence type="ECO:0000256" key="7">
    <source>
        <dbReference type="ARBA" id="ARBA00022723"/>
    </source>
</evidence>
<evidence type="ECO:0000256" key="4">
    <source>
        <dbReference type="ARBA" id="ARBA00022475"/>
    </source>
</evidence>
<dbReference type="AlphaFoldDB" id="A0A6N6QNI1"/>
<evidence type="ECO:0000313" key="18">
    <source>
        <dbReference type="Proteomes" id="UP000481643"/>
    </source>
</evidence>
<evidence type="ECO:0000256" key="2">
    <source>
        <dbReference type="ARBA" id="ARBA00004651"/>
    </source>
</evidence>
<keyword evidence="6 13" id="KW-0812">Transmembrane</keyword>
<dbReference type="PANTHER" id="PTHR30529:SF1">
    <property type="entry name" value="CYTOCHROME B561 HOMOLOG 2"/>
    <property type="match status" value="1"/>
</dbReference>
<evidence type="ECO:0000313" key="17">
    <source>
        <dbReference type="Proteomes" id="UP000430843"/>
    </source>
</evidence>
<dbReference type="InterPro" id="IPR052168">
    <property type="entry name" value="Cytochrome_b561_oxidase"/>
</dbReference>
<proteinExistence type="inferred from homology"/>
<comment type="cofactor">
    <cofactor evidence="1">
        <name>heme b</name>
        <dbReference type="ChEBI" id="CHEBI:60344"/>
    </cofactor>
</comment>
<dbReference type="PANTHER" id="PTHR30529">
    <property type="entry name" value="CYTOCHROME B561"/>
    <property type="match status" value="1"/>
</dbReference>
<evidence type="ECO:0000313" key="15">
    <source>
        <dbReference type="EMBL" id="KAB2663392.1"/>
    </source>
</evidence>
<dbReference type="EMBL" id="WBVX01000002">
    <property type="protein sequence ID" value="KAB2689845.1"/>
    <property type="molecule type" value="Genomic_DNA"/>
</dbReference>
<evidence type="ECO:0000256" key="12">
    <source>
        <dbReference type="ARBA" id="ARBA00037975"/>
    </source>
</evidence>
<evidence type="ECO:0000256" key="9">
    <source>
        <dbReference type="ARBA" id="ARBA00022989"/>
    </source>
</evidence>
<dbReference type="GO" id="GO:0022904">
    <property type="term" value="P:respiratory electron transport chain"/>
    <property type="evidence" value="ECO:0007669"/>
    <property type="project" value="InterPro"/>
</dbReference>
<evidence type="ECO:0000256" key="1">
    <source>
        <dbReference type="ARBA" id="ARBA00001970"/>
    </source>
</evidence>
<dbReference type="Proteomes" id="UP000481643">
    <property type="component" value="Unassembled WGS sequence"/>
</dbReference>